<evidence type="ECO:0000256" key="1">
    <source>
        <dbReference type="SAM" id="MobiDB-lite"/>
    </source>
</evidence>
<dbReference type="SMART" id="SM00271">
    <property type="entry name" value="DnaJ"/>
    <property type="match status" value="1"/>
</dbReference>
<dbReference type="InterPro" id="IPR018253">
    <property type="entry name" value="DnaJ_domain_CS"/>
</dbReference>
<organism evidence="4 5">
    <name type="scientific">Halovivax cerinus</name>
    <dbReference type="NCBI Taxonomy" id="1487865"/>
    <lineage>
        <taxon>Archaea</taxon>
        <taxon>Methanobacteriati</taxon>
        <taxon>Methanobacteriota</taxon>
        <taxon>Stenosarchaea group</taxon>
        <taxon>Halobacteria</taxon>
        <taxon>Halobacteriales</taxon>
        <taxon>Natrialbaceae</taxon>
        <taxon>Halovivax</taxon>
    </lineage>
</organism>
<dbReference type="EMBL" id="JBHSAQ010000014">
    <property type="protein sequence ID" value="MFC3959948.1"/>
    <property type="molecule type" value="Genomic_DNA"/>
</dbReference>
<dbReference type="RefSeq" id="WP_256531537.1">
    <property type="nucleotide sequence ID" value="NZ_CP101824.1"/>
</dbReference>
<dbReference type="PROSITE" id="PS00636">
    <property type="entry name" value="DNAJ_1"/>
    <property type="match status" value="1"/>
</dbReference>
<evidence type="ECO:0000259" key="3">
    <source>
        <dbReference type="PROSITE" id="PS50076"/>
    </source>
</evidence>
<dbReference type="Proteomes" id="UP001595846">
    <property type="component" value="Unassembled WGS sequence"/>
</dbReference>
<feature type="transmembrane region" description="Helical" evidence="2">
    <location>
        <begin position="294"/>
        <end position="315"/>
    </location>
</feature>
<dbReference type="InterPro" id="IPR036869">
    <property type="entry name" value="J_dom_sf"/>
</dbReference>
<feature type="domain" description="J" evidence="3">
    <location>
        <begin position="4"/>
        <end position="68"/>
    </location>
</feature>
<feature type="transmembrane region" description="Helical" evidence="2">
    <location>
        <begin position="245"/>
        <end position="264"/>
    </location>
</feature>
<proteinExistence type="predicted"/>
<keyword evidence="5" id="KW-1185">Reference proteome</keyword>
<accession>A0ABD5NT38</accession>
<feature type="transmembrane region" description="Helical" evidence="2">
    <location>
        <begin position="327"/>
        <end position="348"/>
    </location>
</feature>
<dbReference type="PROSITE" id="PS50076">
    <property type="entry name" value="DNAJ_2"/>
    <property type="match status" value="1"/>
</dbReference>
<reference evidence="4 5" key="1">
    <citation type="journal article" date="2019" name="Int. J. Syst. Evol. Microbiol.">
        <title>The Global Catalogue of Microorganisms (GCM) 10K type strain sequencing project: providing services to taxonomists for standard genome sequencing and annotation.</title>
        <authorList>
            <consortium name="The Broad Institute Genomics Platform"/>
            <consortium name="The Broad Institute Genome Sequencing Center for Infectious Disease"/>
            <person name="Wu L."/>
            <person name="Ma J."/>
        </authorList>
    </citation>
    <scope>NUCLEOTIDE SEQUENCE [LARGE SCALE GENOMIC DNA]</scope>
    <source>
        <strain evidence="4 5">IBRC-M 10256</strain>
    </source>
</reference>
<evidence type="ECO:0000313" key="4">
    <source>
        <dbReference type="EMBL" id="MFC3959948.1"/>
    </source>
</evidence>
<dbReference type="Gene3D" id="1.10.287.110">
    <property type="entry name" value="DnaJ domain"/>
    <property type="match status" value="1"/>
</dbReference>
<dbReference type="PANTHER" id="PTHR43096:SF58">
    <property type="entry name" value="CHAPERONE DNAJ-DOMAIN SUPERFAMILY PROTEIN"/>
    <property type="match status" value="1"/>
</dbReference>
<feature type="compositionally biased region" description="Low complexity" evidence="1">
    <location>
        <begin position="136"/>
        <end position="149"/>
    </location>
</feature>
<evidence type="ECO:0000313" key="5">
    <source>
        <dbReference type="Proteomes" id="UP001595846"/>
    </source>
</evidence>
<feature type="compositionally biased region" description="Low complexity" evidence="1">
    <location>
        <begin position="110"/>
        <end position="128"/>
    </location>
</feature>
<feature type="region of interest" description="Disordered" evidence="1">
    <location>
        <begin position="78"/>
        <end position="149"/>
    </location>
</feature>
<feature type="transmembrane region" description="Helical" evidence="2">
    <location>
        <begin position="354"/>
        <end position="374"/>
    </location>
</feature>
<dbReference type="GeneID" id="73904285"/>
<dbReference type="CDD" id="cd06257">
    <property type="entry name" value="DnaJ"/>
    <property type="match status" value="1"/>
</dbReference>
<gene>
    <name evidence="4" type="ORF">ACFOUR_16425</name>
</gene>
<name>A0ABD5NT38_9EURY</name>
<protein>
    <submittedName>
        <fullName evidence="4">J domain-containing protein</fullName>
    </submittedName>
</protein>
<dbReference type="PANTHER" id="PTHR43096">
    <property type="entry name" value="DNAJ HOMOLOG 1, MITOCHONDRIAL-RELATED"/>
    <property type="match status" value="1"/>
</dbReference>
<dbReference type="SUPFAM" id="SSF46565">
    <property type="entry name" value="Chaperone J-domain"/>
    <property type="match status" value="1"/>
</dbReference>
<dbReference type="AlphaFoldDB" id="A0ABD5NT38"/>
<keyword evidence="2" id="KW-1133">Transmembrane helix</keyword>
<keyword evidence="2" id="KW-0472">Membrane</keyword>
<evidence type="ECO:0000256" key="2">
    <source>
        <dbReference type="SAM" id="Phobius"/>
    </source>
</evidence>
<keyword evidence="2" id="KW-0812">Transmembrane</keyword>
<sequence length="380" mass="40235">MTEDFYDLLDVPPDATQDEIKAAFREQVRIYHPDLNDDERAQAQFTALKTAYDVLGDPVERRAYDRLGHVDYVAKRTSGLPSPDKWATDDADGSSSVGDSTVRTESTSWGSSAGADARTGDASASSTGSGRGSGSNVGSSAGIGSSTGIGRRVVRSPHDRLSELLRWWRSINVAGPLLWTGTLVYLLGLIQYGRANSDAFGDIWETLRTSGVDYDALVSASDGLTGAISYVGATEPVTPPIARQLWYAVLAGAIVGTIALLLGWRHTRRGSLLGPVTIDETILLALVVGVTSTLAGGVLLAGSLLLPLLFGVVIYHSRRLPGWSPSYVYLLLVSAPVAVLVAGTIELAFGPIELVALVVVPLLGALGLPVRIVVRRRIGV</sequence>
<dbReference type="InterPro" id="IPR001623">
    <property type="entry name" value="DnaJ_domain"/>
</dbReference>
<dbReference type="PRINTS" id="PR00625">
    <property type="entry name" value="JDOMAIN"/>
</dbReference>
<dbReference type="Pfam" id="PF00226">
    <property type="entry name" value="DnaJ"/>
    <property type="match status" value="1"/>
</dbReference>
<comment type="caution">
    <text evidence="4">The sequence shown here is derived from an EMBL/GenBank/DDBJ whole genome shotgun (WGS) entry which is preliminary data.</text>
</comment>